<dbReference type="InterPro" id="IPR011989">
    <property type="entry name" value="ARM-like"/>
</dbReference>
<dbReference type="SMART" id="SM00025">
    <property type="entry name" value="Pumilio"/>
    <property type="match status" value="8"/>
</dbReference>
<dbReference type="PANTHER" id="PTHR12537">
    <property type="entry name" value="RNA BINDING PROTEIN PUMILIO-RELATED"/>
    <property type="match status" value="1"/>
</dbReference>
<evidence type="ECO:0000259" key="6">
    <source>
        <dbReference type="PROSITE" id="PS50303"/>
    </source>
</evidence>
<dbReference type="SUPFAM" id="SSF48371">
    <property type="entry name" value="ARM repeat"/>
    <property type="match status" value="1"/>
</dbReference>
<feature type="repeat" description="Pumilio" evidence="4">
    <location>
        <begin position="268"/>
        <end position="304"/>
    </location>
</feature>
<dbReference type="EMBL" id="JAATIQ010000166">
    <property type="protein sequence ID" value="KAF4374848.1"/>
    <property type="molecule type" value="Genomic_DNA"/>
</dbReference>
<dbReference type="Proteomes" id="UP000583929">
    <property type="component" value="Unassembled WGS sequence"/>
</dbReference>
<feature type="compositionally biased region" description="Polar residues" evidence="5">
    <location>
        <begin position="40"/>
        <end position="70"/>
    </location>
</feature>
<protein>
    <recommendedName>
        <fullName evidence="6">PUM-HD domain-containing protein</fullName>
    </recommendedName>
</protein>
<feature type="repeat" description="Pumilio" evidence="4">
    <location>
        <begin position="156"/>
        <end position="191"/>
    </location>
</feature>
<dbReference type="PROSITE" id="PS50303">
    <property type="entry name" value="PUM_HD"/>
    <property type="match status" value="1"/>
</dbReference>
<dbReference type="Gene3D" id="1.25.10.10">
    <property type="entry name" value="Leucine-rich Repeat Variant"/>
    <property type="match status" value="1"/>
</dbReference>
<evidence type="ECO:0000256" key="5">
    <source>
        <dbReference type="SAM" id="MobiDB-lite"/>
    </source>
</evidence>
<gene>
    <name evidence="7" type="ORF">G4B88_031051</name>
</gene>
<dbReference type="PROSITE" id="PS50302">
    <property type="entry name" value="PUM"/>
    <property type="match status" value="3"/>
</dbReference>
<feature type="repeat" description="Pumilio" evidence="4">
    <location>
        <begin position="376"/>
        <end position="413"/>
    </location>
</feature>
<dbReference type="GO" id="GO:0006417">
    <property type="term" value="P:regulation of translation"/>
    <property type="evidence" value="ECO:0007669"/>
    <property type="project" value="UniProtKB-KW"/>
</dbReference>
<dbReference type="InterPro" id="IPR033133">
    <property type="entry name" value="PUM-HD"/>
</dbReference>
<keyword evidence="2" id="KW-0810">Translation regulation</keyword>
<proteinExistence type="predicted"/>
<dbReference type="Pfam" id="PF00806">
    <property type="entry name" value="PUF"/>
    <property type="match status" value="5"/>
</dbReference>
<reference evidence="7 8" key="1">
    <citation type="journal article" date="2020" name="bioRxiv">
        <title>Sequence and annotation of 42 cannabis genomes reveals extensive copy number variation in cannabinoid synthesis and pathogen resistance genes.</title>
        <authorList>
            <person name="Mckernan K.J."/>
            <person name="Helbert Y."/>
            <person name="Kane L.T."/>
            <person name="Ebling H."/>
            <person name="Zhang L."/>
            <person name="Liu B."/>
            <person name="Eaton Z."/>
            <person name="Mclaughlin S."/>
            <person name="Kingan S."/>
            <person name="Baybayan P."/>
            <person name="Concepcion G."/>
            <person name="Jordan M."/>
            <person name="Riva A."/>
            <person name="Barbazuk W."/>
            <person name="Harkins T."/>
        </authorList>
    </citation>
    <scope>NUCLEOTIDE SEQUENCE [LARGE SCALE GENOMIC DNA]</scope>
    <source>
        <strain evidence="8">cv. Jamaican Lion 4</strain>
        <tissue evidence="7">Leaf</tissue>
    </source>
</reference>
<sequence>MEELLQTFLNWNLNGNQGTSSSHNNNNHNNHQHSEPSSHEIFSTSSHNTPLTSTNPSREFPRSNLNTQVPTFVPRSDLYSPSSPNYQSGRNSHHDNDTYILGSSGVNSVLPLRRISLAQAKGLISLLAKDWRGSQFLLEILEKNSTHENVEKIFNEIRYHVIELTMDQYGKDVIQKFLDVCNEEQRTHILAHITANLWNFVEIACSTTGSFVVKKLVQTLETRTQVSSLMVALTVNFVTLVKNERGYHVILECLNRFTVLVNKHIYFETIKYNVDLATNKYGCHVLQQCIRISDGMLKKTLIVDLLEKSLMLAQDLYGNYVIQCILEQEIPHVNSVLAAQFEGRYVHLSMQKCSSHVVEKCLEFFNYIDRSKLILELVLSCHFQQLIQHELGNYVIQVALRVSRGRIRDVLVKAIKPHEANLRNNPFSRAIFSSKYYKHRSTF</sequence>
<keyword evidence="1" id="KW-0677">Repeat</keyword>
<evidence type="ECO:0000313" key="7">
    <source>
        <dbReference type="EMBL" id="KAF4374848.1"/>
    </source>
</evidence>
<dbReference type="GO" id="GO:0005737">
    <property type="term" value="C:cytoplasm"/>
    <property type="evidence" value="ECO:0007669"/>
    <property type="project" value="TreeGrafter"/>
</dbReference>
<accession>A0A7J6FVY2</accession>
<dbReference type="PANTHER" id="PTHR12537:SF13">
    <property type="entry name" value="PUMILIO HOMOLOGY DOMAIN FAMILY MEMBER 4"/>
    <property type="match status" value="1"/>
</dbReference>
<keyword evidence="8" id="KW-1185">Reference proteome</keyword>
<feature type="compositionally biased region" description="Low complexity" evidence="5">
    <location>
        <begin position="20"/>
        <end position="29"/>
    </location>
</feature>
<feature type="compositionally biased region" description="Polar residues" evidence="5">
    <location>
        <begin position="79"/>
        <end position="90"/>
    </location>
</feature>
<evidence type="ECO:0000313" key="8">
    <source>
        <dbReference type="Proteomes" id="UP000583929"/>
    </source>
</evidence>
<feature type="domain" description="PUM-HD" evidence="6">
    <location>
        <begin position="93"/>
        <end position="439"/>
    </location>
</feature>
<evidence type="ECO:0000256" key="1">
    <source>
        <dbReference type="ARBA" id="ARBA00022737"/>
    </source>
</evidence>
<feature type="region of interest" description="Disordered" evidence="5">
    <location>
        <begin position="9"/>
        <end position="97"/>
    </location>
</feature>
<evidence type="ECO:0000256" key="3">
    <source>
        <dbReference type="ARBA" id="ARBA00022884"/>
    </source>
</evidence>
<evidence type="ECO:0000256" key="4">
    <source>
        <dbReference type="PROSITE-ProRule" id="PRU00317"/>
    </source>
</evidence>
<comment type="caution">
    <text evidence="7">The sequence shown here is derived from an EMBL/GenBank/DDBJ whole genome shotgun (WGS) entry which is preliminary data.</text>
</comment>
<feature type="compositionally biased region" description="Polar residues" evidence="5">
    <location>
        <begin position="9"/>
        <end position="19"/>
    </location>
</feature>
<name>A0A7J6FVY2_CANSA</name>
<dbReference type="InterPro" id="IPR016024">
    <property type="entry name" value="ARM-type_fold"/>
</dbReference>
<dbReference type="GO" id="GO:0003729">
    <property type="term" value="F:mRNA binding"/>
    <property type="evidence" value="ECO:0007669"/>
    <property type="project" value="TreeGrafter"/>
</dbReference>
<dbReference type="AlphaFoldDB" id="A0A7J6FVY2"/>
<keyword evidence="3" id="KW-0694">RNA-binding</keyword>
<evidence type="ECO:0000256" key="2">
    <source>
        <dbReference type="ARBA" id="ARBA00022845"/>
    </source>
</evidence>
<dbReference type="InterPro" id="IPR001313">
    <property type="entry name" value="Pumilio_RNA-bd_rpt"/>
</dbReference>
<organism evidence="7 8">
    <name type="scientific">Cannabis sativa</name>
    <name type="common">Hemp</name>
    <name type="synonym">Marijuana</name>
    <dbReference type="NCBI Taxonomy" id="3483"/>
    <lineage>
        <taxon>Eukaryota</taxon>
        <taxon>Viridiplantae</taxon>
        <taxon>Streptophyta</taxon>
        <taxon>Embryophyta</taxon>
        <taxon>Tracheophyta</taxon>
        <taxon>Spermatophyta</taxon>
        <taxon>Magnoliopsida</taxon>
        <taxon>eudicotyledons</taxon>
        <taxon>Gunneridae</taxon>
        <taxon>Pentapetalae</taxon>
        <taxon>rosids</taxon>
        <taxon>fabids</taxon>
        <taxon>Rosales</taxon>
        <taxon>Cannabaceae</taxon>
        <taxon>Cannabis</taxon>
    </lineage>
</organism>